<dbReference type="PANTHER" id="PTHR23322:SF1">
    <property type="entry name" value="FAS-ASSOCIATED FACTOR 2"/>
    <property type="match status" value="1"/>
</dbReference>
<evidence type="ECO:0000313" key="6">
    <source>
        <dbReference type="EMBL" id="KAK9767901.1"/>
    </source>
</evidence>
<feature type="region of interest" description="Disordered" evidence="4">
    <location>
        <begin position="52"/>
        <end position="80"/>
    </location>
</feature>
<keyword evidence="7" id="KW-1185">Reference proteome</keyword>
<dbReference type="Pfam" id="PF14555">
    <property type="entry name" value="UBA_4"/>
    <property type="match status" value="1"/>
</dbReference>
<dbReference type="InterPro" id="IPR009060">
    <property type="entry name" value="UBA-like_sf"/>
</dbReference>
<dbReference type="PANTHER" id="PTHR23322">
    <property type="entry name" value="FAS-ASSOCIATED PROTEIN"/>
    <property type="match status" value="1"/>
</dbReference>
<dbReference type="EMBL" id="JASJQH010000046">
    <property type="protein sequence ID" value="KAK9767901.1"/>
    <property type="molecule type" value="Genomic_DNA"/>
</dbReference>
<gene>
    <name evidence="6" type="primary">ucp10_1</name>
    <name evidence="6" type="ORF">K7432_001881</name>
</gene>
<dbReference type="Pfam" id="PF21021">
    <property type="entry name" value="FAF1"/>
    <property type="match status" value="1"/>
</dbReference>
<accession>A0ABR2X2D7</accession>
<sequence length="463" mass="52548">MSTSDSLTSEQEEILLNFQAVTDINDVEKAVTMLRQNNWNIETAVRVFLDDESQGSNVQEESSTSRNKPETSSGTRHNDIPAPPGVSIASLVSFPVTLVWGVLGGLFTLLYSLFVPANRTVTQGGAGNSRSIALKFIQEFEENYGGVRPEFFVGGYSEALSRAKRDVKYLLVILLSEGPENNRTFCQNTLSSERLINFLREQEVIVWGGDTRGPDGYQVSTALQARTYPFVGLIGLQSAPNGVPKMTLIEKIQGQTTPDVIIQRLTIQFQRTSTELQRAKSEHQERQESRSIREQQDEAYRQSLLADQEKERKAREERERVEKERSEVERIEKARAKLEADRLKYRQYLITVLPNEPSTEEPNTARLSFKMPSGERVVRRFRGDEKVEDVYAFVDTYSLSADRDFEAVSQNPVPDYVHEYTFHLVSPFPRTVVELSSKDLKIRDVPALWPSANLLIEDLDLED</sequence>
<dbReference type="Gene3D" id="3.10.20.90">
    <property type="entry name" value="Phosphatidylinositol 3-kinase Catalytic Subunit, Chain A, domain 1"/>
    <property type="match status" value="1"/>
</dbReference>
<proteinExistence type="predicted"/>
<dbReference type="InterPro" id="IPR001012">
    <property type="entry name" value="UBX_dom"/>
</dbReference>
<evidence type="ECO:0000256" key="2">
    <source>
        <dbReference type="ARBA" id="ARBA00022824"/>
    </source>
</evidence>
<evidence type="ECO:0000259" key="5">
    <source>
        <dbReference type="PROSITE" id="PS50033"/>
    </source>
</evidence>
<feature type="region of interest" description="Disordered" evidence="4">
    <location>
        <begin position="276"/>
        <end position="325"/>
    </location>
</feature>
<dbReference type="InterPro" id="IPR050730">
    <property type="entry name" value="UBX_domain-protein"/>
</dbReference>
<comment type="caution">
    <text evidence="6">The sequence shown here is derived from an EMBL/GenBank/DDBJ whole genome shotgun (WGS) entry which is preliminary data.</text>
</comment>
<reference evidence="6 7" key="1">
    <citation type="submission" date="2023-04" db="EMBL/GenBank/DDBJ databases">
        <title>Genome of Basidiobolus ranarum AG-B5.</title>
        <authorList>
            <person name="Stajich J.E."/>
            <person name="Carter-House D."/>
            <person name="Gryganskyi A."/>
        </authorList>
    </citation>
    <scope>NUCLEOTIDE SEQUENCE [LARGE SCALE GENOMIC DNA]</scope>
    <source>
        <strain evidence="6 7">AG-B5</strain>
    </source>
</reference>
<dbReference type="SMART" id="SM00166">
    <property type="entry name" value="UBX"/>
    <property type="match status" value="1"/>
</dbReference>
<dbReference type="Pfam" id="PF00789">
    <property type="entry name" value="UBX"/>
    <property type="match status" value="1"/>
</dbReference>
<dbReference type="CDD" id="cd01767">
    <property type="entry name" value="UBX"/>
    <property type="match status" value="1"/>
</dbReference>
<dbReference type="InterPro" id="IPR049483">
    <property type="entry name" value="FAF1_2-like_UAS"/>
</dbReference>
<name>A0ABR2X2D7_9FUNG</name>
<dbReference type="Gene3D" id="3.40.30.10">
    <property type="entry name" value="Glutaredoxin"/>
    <property type="match status" value="1"/>
</dbReference>
<dbReference type="PROSITE" id="PS50033">
    <property type="entry name" value="UBX"/>
    <property type="match status" value="1"/>
</dbReference>
<comment type="subcellular location">
    <subcellularLocation>
        <location evidence="1">Endoplasmic reticulum</location>
    </subcellularLocation>
</comment>
<keyword evidence="2" id="KW-0256">Endoplasmic reticulum</keyword>
<keyword evidence="3" id="KW-0175">Coiled coil</keyword>
<feature type="compositionally biased region" description="Basic and acidic residues" evidence="4">
    <location>
        <begin position="307"/>
        <end position="325"/>
    </location>
</feature>
<dbReference type="Gene3D" id="1.10.8.10">
    <property type="entry name" value="DNA helicase RuvA subunit, C-terminal domain"/>
    <property type="match status" value="1"/>
</dbReference>
<evidence type="ECO:0000256" key="1">
    <source>
        <dbReference type="ARBA" id="ARBA00004240"/>
    </source>
</evidence>
<dbReference type="SUPFAM" id="SSF52833">
    <property type="entry name" value="Thioredoxin-like"/>
    <property type="match status" value="1"/>
</dbReference>
<evidence type="ECO:0000256" key="3">
    <source>
        <dbReference type="ARBA" id="ARBA00023054"/>
    </source>
</evidence>
<feature type="domain" description="UBX" evidence="5">
    <location>
        <begin position="360"/>
        <end position="462"/>
    </location>
</feature>
<dbReference type="InterPro" id="IPR006577">
    <property type="entry name" value="UAS"/>
</dbReference>
<dbReference type="SMART" id="SM00594">
    <property type="entry name" value="UAS"/>
    <property type="match status" value="1"/>
</dbReference>
<organism evidence="6 7">
    <name type="scientific">Basidiobolus ranarum</name>
    <dbReference type="NCBI Taxonomy" id="34480"/>
    <lineage>
        <taxon>Eukaryota</taxon>
        <taxon>Fungi</taxon>
        <taxon>Fungi incertae sedis</taxon>
        <taxon>Zoopagomycota</taxon>
        <taxon>Entomophthoromycotina</taxon>
        <taxon>Basidiobolomycetes</taxon>
        <taxon>Basidiobolales</taxon>
        <taxon>Basidiobolaceae</taxon>
        <taxon>Basidiobolus</taxon>
    </lineage>
</organism>
<dbReference type="SUPFAM" id="SSF54236">
    <property type="entry name" value="Ubiquitin-like"/>
    <property type="match status" value="1"/>
</dbReference>
<dbReference type="InterPro" id="IPR036249">
    <property type="entry name" value="Thioredoxin-like_sf"/>
</dbReference>
<evidence type="ECO:0000256" key="4">
    <source>
        <dbReference type="SAM" id="MobiDB-lite"/>
    </source>
</evidence>
<dbReference type="Proteomes" id="UP001479436">
    <property type="component" value="Unassembled WGS sequence"/>
</dbReference>
<dbReference type="SUPFAM" id="SSF46934">
    <property type="entry name" value="UBA-like"/>
    <property type="match status" value="1"/>
</dbReference>
<feature type="compositionally biased region" description="Polar residues" evidence="4">
    <location>
        <begin position="54"/>
        <end position="75"/>
    </location>
</feature>
<protein>
    <submittedName>
        <fullName evidence="6">UBX domain-containing protein 10</fullName>
    </submittedName>
</protein>
<dbReference type="InterPro" id="IPR029071">
    <property type="entry name" value="Ubiquitin-like_domsf"/>
</dbReference>
<evidence type="ECO:0000313" key="7">
    <source>
        <dbReference type="Proteomes" id="UP001479436"/>
    </source>
</evidence>
<feature type="compositionally biased region" description="Basic and acidic residues" evidence="4">
    <location>
        <begin position="277"/>
        <end position="300"/>
    </location>
</feature>